<evidence type="ECO:0000313" key="3">
    <source>
        <dbReference type="Proteomes" id="UP000799428"/>
    </source>
</evidence>
<keyword evidence="3" id="KW-1185">Reference proteome</keyword>
<evidence type="ECO:0000313" key="2">
    <source>
        <dbReference type="EMBL" id="KAF2711464.1"/>
    </source>
</evidence>
<organism evidence="2 3">
    <name type="scientific">Pleomassaria siparia CBS 279.74</name>
    <dbReference type="NCBI Taxonomy" id="1314801"/>
    <lineage>
        <taxon>Eukaryota</taxon>
        <taxon>Fungi</taxon>
        <taxon>Dikarya</taxon>
        <taxon>Ascomycota</taxon>
        <taxon>Pezizomycotina</taxon>
        <taxon>Dothideomycetes</taxon>
        <taxon>Pleosporomycetidae</taxon>
        <taxon>Pleosporales</taxon>
        <taxon>Pleomassariaceae</taxon>
        <taxon>Pleomassaria</taxon>
    </lineage>
</organism>
<dbReference type="AlphaFoldDB" id="A0A6G1KF61"/>
<proteinExistence type="predicted"/>
<accession>A0A6G1KF61</accession>
<feature type="region of interest" description="Disordered" evidence="1">
    <location>
        <begin position="31"/>
        <end position="50"/>
    </location>
</feature>
<gene>
    <name evidence="2" type="ORF">K504DRAFT_220222</name>
</gene>
<name>A0A6G1KF61_9PLEO</name>
<evidence type="ECO:0000256" key="1">
    <source>
        <dbReference type="SAM" id="MobiDB-lite"/>
    </source>
</evidence>
<dbReference type="Proteomes" id="UP000799428">
    <property type="component" value="Unassembled WGS sequence"/>
</dbReference>
<dbReference type="EMBL" id="MU005767">
    <property type="protein sequence ID" value="KAF2711464.1"/>
    <property type="molecule type" value="Genomic_DNA"/>
</dbReference>
<sequence>MYYIHRQRQRGTPTNQRGEILISKQLCLQTTLANPRPSHPRPRPPSHPPQMRNCYRIHSQPVFHVLPPPPSSPTCCRTRTFPTRSMDLLIRPCCPLCM</sequence>
<reference evidence="2" key="1">
    <citation type="journal article" date="2020" name="Stud. Mycol.">
        <title>101 Dothideomycetes genomes: a test case for predicting lifestyles and emergence of pathogens.</title>
        <authorList>
            <person name="Haridas S."/>
            <person name="Albert R."/>
            <person name="Binder M."/>
            <person name="Bloem J."/>
            <person name="Labutti K."/>
            <person name="Salamov A."/>
            <person name="Andreopoulos B."/>
            <person name="Baker S."/>
            <person name="Barry K."/>
            <person name="Bills G."/>
            <person name="Bluhm B."/>
            <person name="Cannon C."/>
            <person name="Castanera R."/>
            <person name="Culley D."/>
            <person name="Daum C."/>
            <person name="Ezra D."/>
            <person name="Gonzalez J."/>
            <person name="Henrissat B."/>
            <person name="Kuo A."/>
            <person name="Liang C."/>
            <person name="Lipzen A."/>
            <person name="Lutzoni F."/>
            <person name="Magnuson J."/>
            <person name="Mondo S."/>
            <person name="Nolan M."/>
            <person name="Ohm R."/>
            <person name="Pangilinan J."/>
            <person name="Park H.-J."/>
            <person name="Ramirez L."/>
            <person name="Alfaro M."/>
            <person name="Sun H."/>
            <person name="Tritt A."/>
            <person name="Yoshinaga Y."/>
            <person name="Zwiers L.-H."/>
            <person name="Turgeon B."/>
            <person name="Goodwin S."/>
            <person name="Spatafora J."/>
            <person name="Crous P."/>
            <person name="Grigoriev I."/>
        </authorList>
    </citation>
    <scope>NUCLEOTIDE SEQUENCE</scope>
    <source>
        <strain evidence="2">CBS 279.74</strain>
    </source>
</reference>
<protein>
    <submittedName>
        <fullName evidence="2">Uncharacterized protein</fullName>
    </submittedName>
</protein>